<evidence type="ECO:0000313" key="3">
    <source>
        <dbReference type="Proteomes" id="UP001530293"/>
    </source>
</evidence>
<dbReference type="EMBL" id="JALLBG020000035">
    <property type="protein sequence ID" value="KAL3770809.1"/>
    <property type="molecule type" value="Genomic_DNA"/>
</dbReference>
<dbReference type="Proteomes" id="UP001530293">
    <property type="component" value="Unassembled WGS sequence"/>
</dbReference>
<gene>
    <name evidence="2" type="ORF">ACHAWU_006368</name>
</gene>
<dbReference type="AlphaFoldDB" id="A0ABD3N3V3"/>
<organism evidence="2 3">
    <name type="scientific">Discostella pseudostelligera</name>
    <dbReference type="NCBI Taxonomy" id="259834"/>
    <lineage>
        <taxon>Eukaryota</taxon>
        <taxon>Sar</taxon>
        <taxon>Stramenopiles</taxon>
        <taxon>Ochrophyta</taxon>
        <taxon>Bacillariophyta</taxon>
        <taxon>Coscinodiscophyceae</taxon>
        <taxon>Thalassiosirophycidae</taxon>
        <taxon>Stephanodiscales</taxon>
        <taxon>Stephanodiscaceae</taxon>
        <taxon>Discostella</taxon>
    </lineage>
</organism>
<evidence type="ECO:0000313" key="2">
    <source>
        <dbReference type="EMBL" id="KAL3770809.1"/>
    </source>
</evidence>
<reference evidence="2 3" key="1">
    <citation type="submission" date="2024-10" db="EMBL/GenBank/DDBJ databases">
        <title>Updated reference genomes for cyclostephanoid diatoms.</title>
        <authorList>
            <person name="Roberts W.R."/>
            <person name="Alverson A.J."/>
        </authorList>
    </citation>
    <scope>NUCLEOTIDE SEQUENCE [LARGE SCALE GENOMIC DNA]</scope>
    <source>
        <strain evidence="2 3">AJA232-27</strain>
    </source>
</reference>
<feature type="compositionally biased region" description="Polar residues" evidence="1">
    <location>
        <begin position="1"/>
        <end position="22"/>
    </location>
</feature>
<comment type="caution">
    <text evidence="2">The sequence shown here is derived from an EMBL/GenBank/DDBJ whole genome shotgun (WGS) entry which is preliminary data.</text>
</comment>
<name>A0ABD3N3V3_9STRA</name>
<protein>
    <recommendedName>
        <fullName evidence="4">BHLH domain-containing protein</fullName>
    </recommendedName>
</protein>
<accession>A0ABD3N3V3</accession>
<keyword evidence="3" id="KW-1185">Reference proteome</keyword>
<evidence type="ECO:0000256" key="1">
    <source>
        <dbReference type="SAM" id="MobiDB-lite"/>
    </source>
</evidence>
<sequence>MSNSRSTTQEMLTASKNGVVVTSNSDANSSCKSSSPSDGIRKQLLRVDTNGDEICTLKTFTSVGESIKSDTLFIFSKLSDDHSSQQPLKPVARLSTRSNSGYDRETRKRLHYKEKLRALTERLASNAAVDQSRQVLTSMAGGEKQVQEDAASVATQDDDDDIETKLGRICGSLRKKLMACTMNICVHDAIVDPEGLMISVTHKILNLGDEESNLNTENDGFNSEVSSLTDETYHRYLRHRYY</sequence>
<evidence type="ECO:0008006" key="4">
    <source>
        <dbReference type="Google" id="ProtNLM"/>
    </source>
</evidence>
<feature type="region of interest" description="Disordered" evidence="1">
    <location>
        <begin position="81"/>
        <end position="107"/>
    </location>
</feature>
<proteinExistence type="predicted"/>
<feature type="compositionally biased region" description="Low complexity" evidence="1">
    <location>
        <begin position="23"/>
        <end position="37"/>
    </location>
</feature>
<feature type="region of interest" description="Disordered" evidence="1">
    <location>
        <begin position="1"/>
        <end position="38"/>
    </location>
</feature>